<evidence type="ECO:0000313" key="2">
    <source>
        <dbReference type="Proteomes" id="UP000279833"/>
    </source>
</evidence>
<reference evidence="3" key="1">
    <citation type="submission" date="2016-06" db="UniProtKB">
        <authorList>
            <consortium name="WormBaseParasite"/>
        </authorList>
    </citation>
    <scope>IDENTIFICATION</scope>
</reference>
<protein>
    <submittedName>
        <fullName evidence="3">POU domain protein</fullName>
    </submittedName>
</protein>
<sequence length="243" mass="26588">NTNKDSFQHHSNDHHLQSTYLLSSPSCYYSIPQNSNAQTVISSATNTCMTAYLLNNPLSIIDLRQIAQNNNNNTGITITNENHYNNPITFYTTNNNHKLLSSTIENHVNYVDLNNNSLINLIPVSYNSNLTPFIMNNTLINTTLSTITMTTDSNMTSKAFVNLPCNTVSTCTTTTTTTSNNNNTGSTTDVVTAAVITTGISGDYIQTIKVGDNNSNRCYPKSSLLIDAKENHPPTPALIVQVS</sequence>
<name>A0A183JLC4_9TREM</name>
<dbReference type="WBParaSite" id="SCUD_0000350501-mRNA-1">
    <property type="protein sequence ID" value="SCUD_0000350501-mRNA-1"/>
    <property type="gene ID" value="SCUD_0000350501"/>
</dbReference>
<dbReference type="Proteomes" id="UP000279833">
    <property type="component" value="Unassembled WGS sequence"/>
</dbReference>
<organism evidence="3">
    <name type="scientific">Schistosoma curassoni</name>
    <dbReference type="NCBI Taxonomy" id="6186"/>
    <lineage>
        <taxon>Eukaryota</taxon>
        <taxon>Metazoa</taxon>
        <taxon>Spiralia</taxon>
        <taxon>Lophotrochozoa</taxon>
        <taxon>Platyhelminthes</taxon>
        <taxon>Trematoda</taxon>
        <taxon>Digenea</taxon>
        <taxon>Strigeidida</taxon>
        <taxon>Schistosomatoidea</taxon>
        <taxon>Schistosomatidae</taxon>
        <taxon>Schistosoma</taxon>
    </lineage>
</organism>
<dbReference type="EMBL" id="UZAK01004009">
    <property type="protein sequence ID" value="VDO82398.1"/>
    <property type="molecule type" value="Genomic_DNA"/>
</dbReference>
<evidence type="ECO:0000313" key="3">
    <source>
        <dbReference type="WBParaSite" id="SCUD_0000350501-mRNA-1"/>
    </source>
</evidence>
<gene>
    <name evidence="1" type="ORF">SCUD_LOCUS3505</name>
</gene>
<dbReference type="AlphaFoldDB" id="A0A183JLC4"/>
<reference evidence="1 2" key="2">
    <citation type="submission" date="2018-11" db="EMBL/GenBank/DDBJ databases">
        <authorList>
            <consortium name="Pathogen Informatics"/>
        </authorList>
    </citation>
    <scope>NUCLEOTIDE SEQUENCE [LARGE SCALE GENOMIC DNA]</scope>
    <source>
        <strain evidence="1">Dakar</strain>
        <strain evidence="2">Dakar, Senegal</strain>
    </source>
</reference>
<evidence type="ECO:0000313" key="1">
    <source>
        <dbReference type="EMBL" id="VDO82398.1"/>
    </source>
</evidence>
<dbReference type="STRING" id="6186.A0A183JLC4"/>
<keyword evidence="2" id="KW-1185">Reference proteome</keyword>
<accession>A0A183JLC4</accession>
<proteinExistence type="predicted"/>